<dbReference type="InterPro" id="IPR005135">
    <property type="entry name" value="Endo/exonuclease/phosphatase"/>
</dbReference>
<accession>A0ABS2HHZ8</accession>
<keyword evidence="3" id="KW-1185">Reference proteome</keyword>
<dbReference type="Proteomes" id="UP000809621">
    <property type="component" value="Unassembled WGS sequence"/>
</dbReference>
<dbReference type="EMBL" id="JAFEUM010000001">
    <property type="protein sequence ID" value="MBM7035714.1"/>
    <property type="molecule type" value="Genomic_DNA"/>
</dbReference>
<evidence type="ECO:0000313" key="2">
    <source>
        <dbReference type="EMBL" id="MBM7035714.1"/>
    </source>
</evidence>
<dbReference type="GO" id="GO:0004519">
    <property type="term" value="F:endonuclease activity"/>
    <property type="evidence" value="ECO:0007669"/>
    <property type="project" value="UniProtKB-KW"/>
</dbReference>
<comment type="caution">
    <text evidence="2">The sequence shown here is derived from an EMBL/GenBank/DDBJ whole genome shotgun (WGS) entry which is preliminary data.</text>
</comment>
<keyword evidence="2" id="KW-0378">Hydrolase</keyword>
<dbReference type="SUPFAM" id="SSF56219">
    <property type="entry name" value="DNase I-like"/>
    <property type="match status" value="1"/>
</dbReference>
<protein>
    <submittedName>
        <fullName evidence="2">Endonuclease/exonuclease/phosphatase family protein</fullName>
    </submittedName>
</protein>
<evidence type="ECO:0000313" key="3">
    <source>
        <dbReference type="Proteomes" id="UP000809621"/>
    </source>
</evidence>
<dbReference type="Gene3D" id="3.60.10.10">
    <property type="entry name" value="Endonuclease/exonuclease/phosphatase"/>
    <property type="match status" value="1"/>
</dbReference>
<gene>
    <name evidence="2" type="ORF">JQC93_04770</name>
</gene>
<dbReference type="Pfam" id="PF03372">
    <property type="entry name" value="Exo_endo_phos"/>
    <property type="match status" value="1"/>
</dbReference>
<dbReference type="InterPro" id="IPR036691">
    <property type="entry name" value="Endo/exonu/phosph_ase_sf"/>
</dbReference>
<name>A0ABS2HHZ8_9VIBR</name>
<keyword evidence="2" id="KW-0255">Endonuclease</keyword>
<keyword evidence="2" id="KW-0540">Nuclease</keyword>
<organism evidence="2 3">
    <name type="scientific">Vibrio ulleungensis</name>
    <dbReference type="NCBI Taxonomy" id="2807619"/>
    <lineage>
        <taxon>Bacteria</taxon>
        <taxon>Pseudomonadati</taxon>
        <taxon>Pseudomonadota</taxon>
        <taxon>Gammaproteobacteria</taxon>
        <taxon>Vibrionales</taxon>
        <taxon>Vibrionaceae</taxon>
        <taxon>Vibrio</taxon>
    </lineage>
</organism>
<evidence type="ECO:0000259" key="1">
    <source>
        <dbReference type="Pfam" id="PF03372"/>
    </source>
</evidence>
<feature type="domain" description="Endonuclease/exonuclease/phosphatase" evidence="1">
    <location>
        <begin position="28"/>
        <end position="288"/>
    </location>
</feature>
<reference evidence="2 3" key="1">
    <citation type="submission" date="2021-02" db="EMBL/GenBank/DDBJ databases">
        <authorList>
            <person name="Park J.-S."/>
        </authorList>
    </citation>
    <scope>NUCLEOTIDE SEQUENCE [LARGE SCALE GENOMIC DNA]</scope>
    <source>
        <strain evidence="2 3">188UL20-2</strain>
    </source>
</reference>
<sequence length="298" mass="33814">MKFTFMIISSFCLLILARPVIAETIRVGSWNLEWLTSHGVDKFPQSQRQAADFNRLSDYATALDAPIIALQEVNDIQAAMQVFGSDYQIVLSSRSQAKHSALQFSGINQYTGFALHHSVQLVANPPDLTLASTPSQKLRFGNYIIVRHNQQNVHLLSVHLKAGCQKARTNSRSCTILAEQADQLNLWVQQRIQQNQAFILAGDFNHQLSYPNDWLMQRIIADTSQTISLDSRQSEATCAVKSNRDPNQTHRYSYLIDHMLSHKLKKHSSTQQQDYALQDVINYQLSDHCPIVTDYLVD</sequence>
<proteinExistence type="predicted"/>